<feature type="compositionally biased region" description="Polar residues" evidence="1">
    <location>
        <begin position="314"/>
        <end position="327"/>
    </location>
</feature>
<feature type="compositionally biased region" description="Acidic residues" evidence="1">
    <location>
        <begin position="286"/>
        <end position="311"/>
    </location>
</feature>
<feature type="compositionally biased region" description="Basic and acidic residues" evidence="1">
    <location>
        <begin position="12"/>
        <end position="24"/>
    </location>
</feature>
<dbReference type="AlphaFoldDB" id="A0AAV9U0H1"/>
<dbReference type="Proteomes" id="UP001373714">
    <property type="component" value="Unassembled WGS sequence"/>
</dbReference>
<reference evidence="2 3" key="1">
    <citation type="submission" date="2019-10" db="EMBL/GenBank/DDBJ databases">
        <authorList>
            <person name="Palmer J.M."/>
        </authorList>
    </citation>
    <scope>NUCLEOTIDE SEQUENCE [LARGE SCALE GENOMIC DNA]</scope>
    <source>
        <strain evidence="2 3">TWF730</strain>
    </source>
</reference>
<protein>
    <submittedName>
        <fullName evidence="2">Uncharacterized protein</fullName>
    </submittedName>
</protein>
<evidence type="ECO:0000256" key="1">
    <source>
        <dbReference type="SAM" id="MobiDB-lite"/>
    </source>
</evidence>
<feature type="compositionally biased region" description="Basic residues" evidence="1">
    <location>
        <begin position="334"/>
        <end position="343"/>
    </location>
</feature>
<evidence type="ECO:0000313" key="3">
    <source>
        <dbReference type="Proteomes" id="UP001373714"/>
    </source>
</evidence>
<feature type="compositionally biased region" description="Acidic residues" evidence="1">
    <location>
        <begin position="226"/>
        <end position="235"/>
    </location>
</feature>
<sequence length="564" mass="60157">MAPPATPRHRFPSPDDPPRPRTDPQRVSAPAPGHMAAPSPAPRPQFATPAPLTARRHLPQPTAPGAIQTPRLFKNTNRGFSPDPDFFTPSSAVIHKSNYGNGNSNSKSVDVSNSIRKGKGKGRGLGELTASSGGKRRRSFDLDEIDETLLASSGKPRVLGASSGGWRYGYGNEYFGTPVAGTPGLGGRTLITHATPTPSVRRPLFRQSSAIISSSPEGLNLSFGDTQEDVQDDSDEEKKDGKGAGGGGGGGGKKRTTVVVVPQKKRQKSVGVFDDIESIASSLPMEEGEDGADGDDGDDGQGEGGEEEEDGGVPTNQKENTRPSRITKTGLRTPLKKPQRRKKGITANMHDGFTSSIPIQLSVQKPQQPPPGEVWMAVPDQPQLKLPPPKSPTAKLNKAICAMAWSPSHRKRRNANGRYLTGGLAATVLGWAYDAQDLVLRNNMIIEQNIINKSSLGAQGGFKVEVGTVFGEEGYAAVTGVGEKVRFYEEDDTKELGGEGEGDGEIGSGAEKVPGRVILIGDENSALRKDLRQGSRVEVRPPTWEVTVEGIVWTVAINWRLLIL</sequence>
<keyword evidence="3" id="KW-1185">Reference proteome</keyword>
<feature type="compositionally biased region" description="Low complexity" evidence="1">
    <location>
        <begin position="96"/>
        <end position="114"/>
    </location>
</feature>
<comment type="caution">
    <text evidence="2">The sequence shown here is derived from an EMBL/GenBank/DDBJ whole genome shotgun (WGS) entry which is preliminary data.</text>
</comment>
<feature type="region of interest" description="Disordered" evidence="1">
    <location>
        <begin position="190"/>
        <end position="343"/>
    </location>
</feature>
<feature type="compositionally biased region" description="Polar residues" evidence="1">
    <location>
        <begin position="206"/>
        <end position="217"/>
    </location>
</feature>
<name>A0AAV9U0H1_9PEZI</name>
<feature type="region of interest" description="Disordered" evidence="1">
    <location>
        <begin position="1"/>
        <end position="136"/>
    </location>
</feature>
<gene>
    <name evidence="2" type="ORF">TWF730_004205</name>
</gene>
<accession>A0AAV9U0H1</accession>
<proteinExistence type="predicted"/>
<organism evidence="2 3">
    <name type="scientific">Orbilia blumenaviensis</name>
    <dbReference type="NCBI Taxonomy" id="1796055"/>
    <lineage>
        <taxon>Eukaryota</taxon>
        <taxon>Fungi</taxon>
        <taxon>Dikarya</taxon>
        <taxon>Ascomycota</taxon>
        <taxon>Pezizomycotina</taxon>
        <taxon>Orbiliomycetes</taxon>
        <taxon>Orbiliales</taxon>
        <taxon>Orbiliaceae</taxon>
        <taxon>Orbilia</taxon>
    </lineage>
</organism>
<evidence type="ECO:0000313" key="2">
    <source>
        <dbReference type="EMBL" id="KAK6332544.1"/>
    </source>
</evidence>
<dbReference type="EMBL" id="JAVHNS010000017">
    <property type="protein sequence ID" value="KAK6332544.1"/>
    <property type="molecule type" value="Genomic_DNA"/>
</dbReference>